<gene>
    <name evidence="2" type="ORF">PLESHI_08969</name>
</gene>
<proteinExistence type="predicted"/>
<organism evidence="2 3">
    <name type="scientific">Plesiomonas shigelloides 302-73</name>
    <dbReference type="NCBI Taxonomy" id="1315976"/>
    <lineage>
        <taxon>Bacteria</taxon>
        <taxon>Pseudomonadati</taxon>
        <taxon>Pseudomonadota</taxon>
        <taxon>Gammaproteobacteria</taxon>
        <taxon>Enterobacterales</taxon>
        <taxon>Enterobacteriaceae</taxon>
        <taxon>Plesiomonas</taxon>
    </lineage>
</organism>
<dbReference type="Gene3D" id="3.40.50.880">
    <property type="match status" value="1"/>
</dbReference>
<dbReference type="InterPro" id="IPR052158">
    <property type="entry name" value="INH-QAR"/>
</dbReference>
<sequence>HFARKRAPLCPLIKCYVHGGTMNIGIYIYDGAEVLDFAGPFEVFSTAKRLGASEWNIFLIAEALTTVTARGGFNVVPKYSLDDHPQIDVLIIAGGIHREEMLNSNVIAWVKSVNEQAMYVASVCTGVFILANTGLLSGLPVTTHWEDMPQLKQEFSDLAVLENVRWTKSGKYITSGGISAGIDMSLYLISLLHSTSLAELVAHQMEYSWQKCT</sequence>
<comment type="caution">
    <text evidence="2">The sequence shown here is derived from an EMBL/GenBank/DDBJ whole genome shotgun (WGS) entry which is preliminary data.</text>
</comment>
<dbReference type="EMBL" id="AQQO01000212">
    <property type="protein sequence ID" value="EON88749.1"/>
    <property type="molecule type" value="Genomic_DNA"/>
</dbReference>
<name>R8AQZ8_PLESH</name>
<dbReference type="InterPro" id="IPR002818">
    <property type="entry name" value="DJ-1/PfpI"/>
</dbReference>
<evidence type="ECO:0000313" key="2">
    <source>
        <dbReference type="EMBL" id="EON88749.1"/>
    </source>
</evidence>
<protein>
    <recommendedName>
        <fullName evidence="1">DJ-1/PfpI domain-containing protein</fullName>
    </recommendedName>
</protein>
<feature type="domain" description="DJ-1/PfpI" evidence="1">
    <location>
        <begin position="24"/>
        <end position="189"/>
    </location>
</feature>
<dbReference type="AlphaFoldDB" id="R8AQZ8"/>
<keyword evidence="3" id="KW-1185">Reference proteome</keyword>
<dbReference type="Proteomes" id="UP000014012">
    <property type="component" value="Unassembled WGS sequence"/>
</dbReference>
<dbReference type="SUPFAM" id="SSF52317">
    <property type="entry name" value="Class I glutamine amidotransferase-like"/>
    <property type="match status" value="1"/>
</dbReference>
<feature type="non-terminal residue" evidence="2">
    <location>
        <position position="1"/>
    </location>
</feature>
<evidence type="ECO:0000259" key="1">
    <source>
        <dbReference type="Pfam" id="PF01965"/>
    </source>
</evidence>
<dbReference type="Pfam" id="PF01965">
    <property type="entry name" value="DJ-1_PfpI"/>
    <property type="match status" value="1"/>
</dbReference>
<dbReference type="PANTHER" id="PTHR43130:SF14">
    <property type="entry name" value="DJ-1_PFPI DOMAIN-CONTAINING PROTEIN"/>
    <property type="match status" value="1"/>
</dbReference>
<dbReference type="InterPro" id="IPR029062">
    <property type="entry name" value="Class_I_gatase-like"/>
</dbReference>
<evidence type="ECO:0000313" key="3">
    <source>
        <dbReference type="Proteomes" id="UP000014012"/>
    </source>
</evidence>
<dbReference type="GO" id="GO:0006355">
    <property type="term" value="P:regulation of DNA-templated transcription"/>
    <property type="evidence" value="ECO:0007669"/>
    <property type="project" value="TreeGrafter"/>
</dbReference>
<accession>R8AQZ8</accession>
<dbReference type="HOGENOM" id="CLU_1291418_0_0_6"/>
<reference evidence="2 3" key="1">
    <citation type="journal article" date="2013" name="Genome Announc.">
        <title>Genome Sequence of Plesiomonas shigelloides Strain 302-73 (Serotype O1).</title>
        <authorList>
            <person name="Pique N."/>
            <person name="Aquilini E."/>
            <person name="Alioto T."/>
            <person name="Minana-Galbis D."/>
            <person name="Tomas J.M."/>
        </authorList>
    </citation>
    <scope>NUCLEOTIDE SEQUENCE [LARGE SCALE GENOMIC DNA]</scope>
    <source>
        <strain evidence="2 3">302-73</strain>
    </source>
</reference>
<dbReference type="PANTHER" id="PTHR43130">
    <property type="entry name" value="ARAC-FAMILY TRANSCRIPTIONAL REGULATOR"/>
    <property type="match status" value="1"/>
</dbReference>
<dbReference type="CDD" id="cd03139">
    <property type="entry name" value="GATase1_PfpI_2"/>
    <property type="match status" value="1"/>
</dbReference>